<dbReference type="SUPFAM" id="SSF52540">
    <property type="entry name" value="P-loop containing nucleoside triphosphate hydrolases"/>
    <property type="match status" value="1"/>
</dbReference>
<feature type="domain" description="ABC transporter" evidence="5">
    <location>
        <begin position="2"/>
        <end position="224"/>
    </location>
</feature>
<dbReference type="InterPro" id="IPR027417">
    <property type="entry name" value="P-loop_NTPase"/>
</dbReference>
<dbReference type="InterPro" id="IPR050153">
    <property type="entry name" value="Metal_Ion_Import_ABC"/>
</dbReference>
<proteinExistence type="inferred from homology"/>
<dbReference type="PANTHER" id="PTHR42734">
    <property type="entry name" value="METAL TRANSPORT SYSTEM ATP-BINDING PROTEIN TM_0124-RELATED"/>
    <property type="match status" value="1"/>
</dbReference>
<dbReference type="InterPro" id="IPR017871">
    <property type="entry name" value="ABC_transporter-like_CS"/>
</dbReference>
<sequence>MLKITNLYFSYNKNSQYTLNNINLNIAKGSYVSILGENGSGKSTLMKLILNLLKITSGKIEISTKKIGYVPQIMDNFNSAFPITVEEILKCHMKALKIKDKNVISTSLDKVNMSEFKSSLIGNLSGGQRQKIFIARAIMGNPDLIILDEPSSGIDVKSQIEIYSIIKNLNTKSKITVLSVEHNMGAAIKNSTHIFKLDKGCGCLLDIKDYINLNSEVLHNVSAFTS</sequence>
<comment type="similarity">
    <text evidence="1">Belongs to the ABC transporter superfamily.</text>
</comment>
<keyword evidence="4 6" id="KW-0067">ATP-binding</keyword>
<evidence type="ECO:0000256" key="4">
    <source>
        <dbReference type="ARBA" id="ARBA00022840"/>
    </source>
</evidence>
<dbReference type="InterPro" id="IPR003439">
    <property type="entry name" value="ABC_transporter-like_ATP-bd"/>
</dbReference>
<dbReference type="AlphaFoldDB" id="A0A1W1XW05"/>
<evidence type="ECO:0000256" key="1">
    <source>
        <dbReference type="ARBA" id="ARBA00005417"/>
    </source>
</evidence>
<dbReference type="PROSITE" id="PS00211">
    <property type="entry name" value="ABC_TRANSPORTER_1"/>
    <property type="match status" value="1"/>
</dbReference>
<dbReference type="STRING" id="1121291.SAMN02745134_03411"/>
<dbReference type="OrthoDB" id="9806726at2"/>
<dbReference type="Gene3D" id="3.40.50.300">
    <property type="entry name" value="P-loop containing nucleotide triphosphate hydrolases"/>
    <property type="match status" value="1"/>
</dbReference>
<dbReference type="RefSeq" id="WP_084117418.1">
    <property type="nucleotide sequence ID" value="NZ_FWXH01000022.1"/>
</dbReference>
<protein>
    <submittedName>
        <fullName evidence="6">Zinc transport system ATP-binding protein</fullName>
    </submittedName>
</protein>
<dbReference type="Pfam" id="PF00005">
    <property type="entry name" value="ABC_tran"/>
    <property type="match status" value="1"/>
</dbReference>
<dbReference type="InterPro" id="IPR003593">
    <property type="entry name" value="AAA+_ATPase"/>
</dbReference>
<evidence type="ECO:0000256" key="2">
    <source>
        <dbReference type="ARBA" id="ARBA00022448"/>
    </source>
</evidence>
<dbReference type="PANTHER" id="PTHR42734:SF17">
    <property type="entry name" value="METAL TRANSPORT SYSTEM ATP-BINDING PROTEIN TM_0124-RELATED"/>
    <property type="match status" value="1"/>
</dbReference>
<dbReference type="GO" id="GO:0005524">
    <property type="term" value="F:ATP binding"/>
    <property type="evidence" value="ECO:0007669"/>
    <property type="project" value="UniProtKB-KW"/>
</dbReference>
<evidence type="ECO:0000313" key="7">
    <source>
        <dbReference type="Proteomes" id="UP000192468"/>
    </source>
</evidence>
<dbReference type="Proteomes" id="UP000192468">
    <property type="component" value="Unassembled WGS sequence"/>
</dbReference>
<accession>A0A1W1XW05</accession>
<evidence type="ECO:0000256" key="3">
    <source>
        <dbReference type="ARBA" id="ARBA00022741"/>
    </source>
</evidence>
<dbReference type="GO" id="GO:0016887">
    <property type="term" value="F:ATP hydrolysis activity"/>
    <property type="evidence" value="ECO:0007669"/>
    <property type="project" value="InterPro"/>
</dbReference>
<evidence type="ECO:0000313" key="6">
    <source>
        <dbReference type="EMBL" id="SMC28149.1"/>
    </source>
</evidence>
<keyword evidence="2" id="KW-0813">Transport</keyword>
<dbReference type="SMART" id="SM00382">
    <property type="entry name" value="AAA"/>
    <property type="match status" value="1"/>
</dbReference>
<organism evidence="6 7">
    <name type="scientific">Clostridium acidisoli DSM 12555</name>
    <dbReference type="NCBI Taxonomy" id="1121291"/>
    <lineage>
        <taxon>Bacteria</taxon>
        <taxon>Bacillati</taxon>
        <taxon>Bacillota</taxon>
        <taxon>Clostridia</taxon>
        <taxon>Eubacteriales</taxon>
        <taxon>Clostridiaceae</taxon>
        <taxon>Clostridium</taxon>
    </lineage>
</organism>
<gene>
    <name evidence="6" type="ORF">SAMN02745134_03411</name>
</gene>
<name>A0A1W1XW05_9CLOT</name>
<evidence type="ECO:0000259" key="5">
    <source>
        <dbReference type="PROSITE" id="PS50893"/>
    </source>
</evidence>
<dbReference type="PROSITE" id="PS50893">
    <property type="entry name" value="ABC_TRANSPORTER_2"/>
    <property type="match status" value="1"/>
</dbReference>
<keyword evidence="7" id="KW-1185">Reference proteome</keyword>
<keyword evidence="3" id="KW-0547">Nucleotide-binding</keyword>
<dbReference type="EMBL" id="FWXH01000022">
    <property type="protein sequence ID" value="SMC28149.1"/>
    <property type="molecule type" value="Genomic_DNA"/>
</dbReference>
<reference evidence="6 7" key="1">
    <citation type="submission" date="2017-04" db="EMBL/GenBank/DDBJ databases">
        <authorList>
            <person name="Afonso C.L."/>
            <person name="Miller P.J."/>
            <person name="Scott M.A."/>
            <person name="Spackman E."/>
            <person name="Goraichik I."/>
            <person name="Dimitrov K.M."/>
            <person name="Suarez D.L."/>
            <person name="Swayne D.E."/>
        </authorList>
    </citation>
    <scope>NUCLEOTIDE SEQUENCE [LARGE SCALE GENOMIC DNA]</scope>
    <source>
        <strain evidence="6 7">DSM 12555</strain>
    </source>
</reference>